<evidence type="ECO:0000313" key="3">
    <source>
        <dbReference type="Proteomes" id="UP000237684"/>
    </source>
</evidence>
<dbReference type="EMBL" id="NIGF01000001">
    <property type="protein sequence ID" value="PQV65529.1"/>
    <property type="molecule type" value="Genomic_DNA"/>
</dbReference>
<protein>
    <recommendedName>
        <fullName evidence="4">Transmembrane protein</fullName>
    </recommendedName>
</protein>
<sequence length="195" mass="21528">MKTTSFSRVVSGAEPVVSALDSCLWARRWWRAILWLHGKPTDPILDDAERRRIVAEGFRFYAVLYRLLAVLFGLIGALCWYMGVFETTNQTVYGVGLSVLFSSFLFLASGLGFAGAKALRENCGSARLMLTAFMVSIISFLSVFVGGLSVLMQWQTGHYAGLNLGVAGTLWFFGIGSYLIEVLYLVAETRLESTP</sequence>
<proteinExistence type="predicted"/>
<name>A0A2S8SXQ2_9BACT</name>
<keyword evidence="1" id="KW-1133">Transmembrane helix</keyword>
<reference evidence="2 3" key="1">
    <citation type="journal article" date="2018" name="Syst. Appl. Microbiol.">
        <title>Abditibacterium utsteinense sp. nov., the first cultivated member of candidate phylum FBP, isolated from ice-free Antarctic soil samples.</title>
        <authorList>
            <person name="Tahon G."/>
            <person name="Tytgat B."/>
            <person name="Lebbe L."/>
            <person name="Carlier A."/>
            <person name="Willems A."/>
        </authorList>
    </citation>
    <scope>NUCLEOTIDE SEQUENCE [LARGE SCALE GENOMIC DNA]</scope>
    <source>
        <strain evidence="2 3">LMG 29911</strain>
    </source>
</reference>
<feature type="transmembrane region" description="Helical" evidence="1">
    <location>
        <begin position="128"/>
        <end position="152"/>
    </location>
</feature>
<evidence type="ECO:0000313" key="2">
    <source>
        <dbReference type="EMBL" id="PQV65529.1"/>
    </source>
</evidence>
<dbReference type="InParanoid" id="A0A2S8SXQ2"/>
<accession>A0A2S8SXQ2</accession>
<feature type="transmembrane region" description="Helical" evidence="1">
    <location>
        <begin position="60"/>
        <end position="83"/>
    </location>
</feature>
<dbReference type="Proteomes" id="UP000237684">
    <property type="component" value="Unassembled WGS sequence"/>
</dbReference>
<dbReference type="AlphaFoldDB" id="A0A2S8SXQ2"/>
<keyword evidence="3" id="KW-1185">Reference proteome</keyword>
<feature type="transmembrane region" description="Helical" evidence="1">
    <location>
        <begin position="95"/>
        <end position="116"/>
    </location>
</feature>
<dbReference type="RefSeq" id="WP_105482257.1">
    <property type="nucleotide sequence ID" value="NZ_NIGF01000001.1"/>
</dbReference>
<feature type="transmembrane region" description="Helical" evidence="1">
    <location>
        <begin position="164"/>
        <end position="187"/>
    </location>
</feature>
<keyword evidence="1" id="KW-0812">Transmembrane</keyword>
<evidence type="ECO:0000256" key="1">
    <source>
        <dbReference type="SAM" id="Phobius"/>
    </source>
</evidence>
<organism evidence="2 3">
    <name type="scientific">Abditibacterium utsteinense</name>
    <dbReference type="NCBI Taxonomy" id="1960156"/>
    <lineage>
        <taxon>Bacteria</taxon>
        <taxon>Pseudomonadati</taxon>
        <taxon>Abditibacteriota</taxon>
        <taxon>Abditibacteriia</taxon>
        <taxon>Abditibacteriales</taxon>
        <taxon>Abditibacteriaceae</taxon>
        <taxon>Abditibacterium</taxon>
    </lineage>
</organism>
<evidence type="ECO:0008006" key="4">
    <source>
        <dbReference type="Google" id="ProtNLM"/>
    </source>
</evidence>
<comment type="caution">
    <text evidence="2">The sequence shown here is derived from an EMBL/GenBank/DDBJ whole genome shotgun (WGS) entry which is preliminary data.</text>
</comment>
<keyword evidence="1" id="KW-0472">Membrane</keyword>
<gene>
    <name evidence="2" type="ORF">B1R32_101271</name>
</gene>